<dbReference type="InterPro" id="IPR046866">
    <property type="entry name" value="FapA_N"/>
</dbReference>
<comment type="caution">
    <text evidence="3">The sequence shown here is derived from an EMBL/GenBank/DDBJ whole genome shotgun (WGS) entry which is preliminary data.</text>
</comment>
<accession>A0A3D8ICP2</accession>
<name>A0A3D8ICP2_9HELI</name>
<feature type="region of interest" description="Disordered" evidence="1">
    <location>
        <begin position="294"/>
        <end position="317"/>
    </location>
</feature>
<dbReference type="Proteomes" id="UP000256650">
    <property type="component" value="Unassembled WGS sequence"/>
</dbReference>
<evidence type="ECO:0000256" key="1">
    <source>
        <dbReference type="SAM" id="MobiDB-lite"/>
    </source>
</evidence>
<feature type="domain" description="Flagellar Assembly Protein A N-terminal region" evidence="2">
    <location>
        <begin position="146"/>
        <end position="277"/>
    </location>
</feature>
<dbReference type="AlphaFoldDB" id="A0A3D8ICP2"/>
<dbReference type="EMBL" id="NXLS01000006">
    <property type="protein sequence ID" value="RDU62534.1"/>
    <property type="molecule type" value="Genomic_DNA"/>
</dbReference>
<dbReference type="Pfam" id="PF20250">
    <property type="entry name" value="FapA_N"/>
    <property type="match status" value="1"/>
</dbReference>
<gene>
    <name evidence="3" type="ORF">CQA43_06440</name>
</gene>
<evidence type="ECO:0000313" key="3">
    <source>
        <dbReference type="EMBL" id="RDU62534.1"/>
    </source>
</evidence>
<protein>
    <recommendedName>
        <fullName evidence="2">Flagellar Assembly Protein A N-terminal region domain-containing protein</fullName>
    </recommendedName>
</protein>
<evidence type="ECO:0000259" key="2">
    <source>
        <dbReference type="Pfam" id="PF20250"/>
    </source>
</evidence>
<organism evidence="3 4">
    <name type="scientific">Helicobacter ganmani</name>
    <dbReference type="NCBI Taxonomy" id="60246"/>
    <lineage>
        <taxon>Bacteria</taxon>
        <taxon>Pseudomonadati</taxon>
        <taxon>Campylobacterota</taxon>
        <taxon>Epsilonproteobacteria</taxon>
        <taxon>Campylobacterales</taxon>
        <taxon>Helicobacteraceae</taxon>
        <taxon>Helicobacter</taxon>
    </lineage>
</organism>
<keyword evidence="4" id="KW-1185">Reference proteome</keyword>
<dbReference type="OrthoDB" id="5353360at2"/>
<sequence length="598" mass="68415">MAFTSKGHKVFNDVKNLRNLLLQERKSFGEDIDFYLLDFRTFYSKKGENKYKPVNDISLFNKNSNFTANIDIKQLYKIEICKKSEKPARTFGIKLVPNENTALHAVLLCNNQIKHHEELKSEIYQELYKTMILQDYLIGIREYGKLTSQIDAFINELIRGKISPKTILTIGTGVASVEGKDGELKIHQKLQTEILGAEAQKPTEAFAPKICMQAVHKGDELFEYIKPIAGRVGRNLKGEMLAIKPIKSNAVSVDASIRAREDVDRIKFQAGKDGFFKEIKPLCFIISDELNTRQSAPKKQDETTENISNTPSAPAAQPAALNIEGQTHSKSKIQTDTAFIGSHRGAIKAHTVVIDVLEKGSVEAKVAYINSTLGGTIIADYIYIKEVRSYNEIYPRYSLVVDNILGEHNTFELNPAKFSFMRRDRLDYVMLSDQIKIRLRHLRKQMDEIYAYLLASQGKVHKIQHDQEEKPEEKLPKNLQSIVDQYEKALERYKEHLVEYNEIVNLYYTNEVRLKGIDEGALSAKMMIRGNPPAAETMIKFKAYMGNREETLKTILSQEAPAHFFEVIKDGDFFRLRSNKDFDLSLLSWIDEMRPQQK</sequence>
<evidence type="ECO:0000313" key="4">
    <source>
        <dbReference type="Proteomes" id="UP000256650"/>
    </source>
</evidence>
<reference evidence="3 4" key="1">
    <citation type="submission" date="2018-04" db="EMBL/GenBank/DDBJ databases">
        <title>Novel Campyloabacter and Helicobacter Species and Strains.</title>
        <authorList>
            <person name="Mannion A.J."/>
            <person name="Shen Z."/>
            <person name="Fox J.G."/>
        </authorList>
    </citation>
    <scope>NUCLEOTIDE SEQUENCE [LARGE SCALE GENOMIC DNA]</scope>
    <source>
        <strain evidence="3 4">MIT 99-5101</strain>
    </source>
</reference>
<dbReference type="RefSeq" id="WP_115551799.1">
    <property type="nucleotide sequence ID" value="NZ_CAOVYC010000008.1"/>
</dbReference>
<dbReference type="GeneID" id="82535925"/>
<proteinExistence type="predicted"/>